<dbReference type="Proteomes" id="UP000242188">
    <property type="component" value="Unassembled WGS sequence"/>
</dbReference>
<feature type="transmembrane region" description="Helical" evidence="5">
    <location>
        <begin position="139"/>
        <end position="171"/>
    </location>
</feature>
<comment type="caution">
    <text evidence="6">The sequence shown here is derived from an EMBL/GenBank/DDBJ whole genome shotgun (WGS) entry which is preliminary data.</text>
</comment>
<evidence type="ECO:0000313" key="7">
    <source>
        <dbReference type="Proteomes" id="UP000242188"/>
    </source>
</evidence>
<feature type="region of interest" description="Disordered" evidence="4">
    <location>
        <begin position="22"/>
        <end position="42"/>
    </location>
</feature>
<protein>
    <submittedName>
        <fullName evidence="6">Major facilitator superfamily domain-containing protein 4</fullName>
    </submittedName>
</protein>
<keyword evidence="1 5" id="KW-0812">Transmembrane</keyword>
<evidence type="ECO:0000256" key="5">
    <source>
        <dbReference type="SAM" id="Phobius"/>
    </source>
</evidence>
<dbReference type="InterPro" id="IPR036259">
    <property type="entry name" value="MFS_trans_sf"/>
</dbReference>
<sequence>MEARPDVKNRKDNINKELELIEVEKDTTKQQDESETPDLQGDSSCLASFKEIRYKLKTDHRYQELIIYSICLYIGKFMQGWCQSLFGPSYIDIRMISGTDLAQGSWILTSRFIGSTIGSTIQGALYGRFNNKLTFGSSLCGNCIVLALIPWCALFEAMICAHVLLGIVHGIYVSGISVDVIELWGKDSRVAFLGCQLLITLGSALSPLAASPFLIGQEALDLLNVSSLTTIQTVENVTHNTIEDIQSKKRHIQIHH</sequence>
<evidence type="ECO:0000256" key="1">
    <source>
        <dbReference type="ARBA" id="ARBA00022692"/>
    </source>
</evidence>
<dbReference type="EMBL" id="NEDP02000657">
    <property type="protein sequence ID" value="OWF55467.1"/>
    <property type="molecule type" value="Genomic_DNA"/>
</dbReference>
<evidence type="ECO:0000313" key="6">
    <source>
        <dbReference type="EMBL" id="OWF55467.1"/>
    </source>
</evidence>
<dbReference type="PANTHER" id="PTHR23121:SF9">
    <property type="entry name" value="SODIUM-DEPENDENT GLUCOSE TRANSPORTER 1"/>
    <property type="match status" value="1"/>
</dbReference>
<organism evidence="6 7">
    <name type="scientific">Mizuhopecten yessoensis</name>
    <name type="common">Japanese scallop</name>
    <name type="synonym">Patinopecten yessoensis</name>
    <dbReference type="NCBI Taxonomy" id="6573"/>
    <lineage>
        <taxon>Eukaryota</taxon>
        <taxon>Metazoa</taxon>
        <taxon>Spiralia</taxon>
        <taxon>Lophotrochozoa</taxon>
        <taxon>Mollusca</taxon>
        <taxon>Bivalvia</taxon>
        <taxon>Autobranchia</taxon>
        <taxon>Pteriomorphia</taxon>
        <taxon>Pectinida</taxon>
        <taxon>Pectinoidea</taxon>
        <taxon>Pectinidae</taxon>
        <taxon>Mizuhopecten</taxon>
    </lineage>
</organism>
<feature type="compositionally biased region" description="Basic and acidic residues" evidence="4">
    <location>
        <begin position="22"/>
        <end position="32"/>
    </location>
</feature>
<dbReference type="Gene3D" id="1.20.1250.20">
    <property type="entry name" value="MFS general substrate transporter like domains"/>
    <property type="match status" value="1"/>
</dbReference>
<reference evidence="6 7" key="1">
    <citation type="journal article" date="2017" name="Nat. Ecol. Evol.">
        <title>Scallop genome provides insights into evolution of bilaterian karyotype and development.</title>
        <authorList>
            <person name="Wang S."/>
            <person name="Zhang J."/>
            <person name="Jiao W."/>
            <person name="Li J."/>
            <person name="Xun X."/>
            <person name="Sun Y."/>
            <person name="Guo X."/>
            <person name="Huan P."/>
            <person name="Dong B."/>
            <person name="Zhang L."/>
            <person name="Hu X."/>
            <person name="Sun X."/>
            <person name="Wang J."/>
            <person name="Zhao C."/>
            <person name="Wang Y."/>
            <person name="Wang D."/>
            <person name="Huang X."/>
            <person name="Wang R."/>
            <person name="Lv J."/>
            <person name="Li Y."/>
            <person name="Zhang Z."/>
            <person name="Liu B."/>
            <person name="Lu W."/>
            <person name="Hui Y."/>
            <person name="Liang J."/>
            <person name="Zhou Z."/>
            <person name="Hou R."/>
            <person name="Li X."/>
            <person name="Liu Y."/>
            <person name="Li H."/>
            <person name="Ning X."/>
            <person name="Lin Y."/>
            <person name="Zhao L."/>
            <person name="Xing Q."/>
            <person name="Dou J."/>
            <person name="Li Y."/>
            <person name="Mao J."/>
            <person name="Guo H."/>
            <person name="Dou H."/>
            <person name="Li T."/>
            <person name="Mu C."/>
            <person name="Jiang W."/>
            <person name="Fu Q."/>
            <person name="Fu X."/>
            <person name="Miao Y."/>
            <person name="Liu J."/>
            <person name="Yu Q."/>
            <person name="Li R."/>
            <person name="Liao H."/>
            <person name="Li X."/>
            <person name="Kong Y."/>
            <person name="Jiang Z."/>
            <person name="Chourrout D."/>
            <person name="Li R."/>
            <person name="Bao Z."/>
        </authorList>
    </citation>
    <scope>NUCLEOTIDE SEQUENCE [LARGE SCALE GENOMIC DNA]</scope>
    <source>
        <strain evidence="6 7">PY_sf001</strain>
    </source>
</reference>
<dbReference type="PANTHER" id="PTHR23121">
    <property type="entry name" value="SODIUM-DEPENDENT GLUCOSE TRANSPORTER 1"/>
    <property type="match status" value="1"/>
</dbReference>
<keyword evidence="2 5" id="KW-1133">Transmembrane helix</keyword>
<feature type="transmembrane region" description="Helical" evidence="5">
    <location>
        <begin position="191"/>
        <end position="215"/>
    </location>
</feature>
<feature type="transmembrane region" description="Helical" evidence="5">
    <location>
        <begin position="65"/>
        <end position="86"/>
    </location>
</feature>
<keyword evidence="3 5" id="KW-0472">Membrane</keyword>
<name>A0A210R394_MIZYE</name>
<evidence type="ECO:0000256" key="4">
    <source>
        <dbReference type="SAM" id="MobiDB-lite"/>
    </source>
</evidence>
<evidence type="ECO:0000256" key="2">
    <source>
        <dbReference type="ARBA" id="ARBA00022989"/>
    </source>
</evidence>
<dbReference type="OrthoDB" id="6491998at2759"/>
<gene>
    <name evidence="6" type="ORF">KP79_PYT19517</name>
</gene>
<proteinExistence type="predicted"/>
<accession>A0A210R394</accession>
<keyword evidence="7" id="KW-1185">Reference proteome</keyword>
<evidence type="ECO:0000256" key="3">
    <source>
        <dbReference type="ARBA" id="ARBA00023136"/>
    </source>
</evidence>
<dbReference type="AlphaFoldDB" id="A0A210R394"/>
<feature type="transmembrane region" description="Helical" evidence="5">
    <location>
        <begin position="106"/>
        <end position="127"/>
    </location>
</feature>
<dbReference type="SUPFAM" id="SSF103473">
    <property type="entry name" value="MFS general substrate transporter"/>
    <property type="match status" value="1"/>
</dbReference>